<dbReference type="InterPro" id="IPR001753">
    <property type="entry name" value="Enoyl-CoA_hydra/iso"/>
</dbReference>
<comment type="caution">
    <text evidence="1">The sequence shown here is derived from an EMBL/GenBank/DDBJ whole genome shotgun (WGS) entry which is preliminary data.</text>
</comment>
<protein>
    <submittedName>
        <fullName evidence="1">DSF synthase</fullName>
    </submittedName>
</protein>
<dbReference type="GO" id="GO:0003824">
    <property type="term" value="F:catalytic activity"/>
    <property type="evidence" value="ECO:0007669"/>
    <property type="project" value="UniProtKB-ARBA"/>
</dbReference>
<dbReference type="NCBIfam" id="NF006452">
    <property type="entry name" value="PRK08788.1"/>
    <property type="match status" value="1"/>
</dbReference>
<dbReference type="OrthoDB" id="9802362at2"/>
<sequence length="283" mass="31729">MTDAFHKDCQIFTEAGHTSQLTAYYESSRRIVWLMMHTHPRPSFNPALLDDVEAVFRAVRDSKLPIDFFISGSTVPHMYNTGGDLSLFSQAIRQRQRAVLSSYATRCIDILCHLDGGFGRNVITLALVEGSALGGGFEAALAHHFLLAQRDAKMGFPEISFNLFPGMGAYSFVGRKAGQRVAEQLIASGEAPRAPWHHEVGLADQLFEPGEGVMAARTFIDTLQPRLNGIRAMLRTRHRVFPIHREELMDITQDWVDTALSVEDKDIAYMERLVQLQNKRARA</sequence>
<dbReference type="RefSeq" id="WP_059286395.1">
    <property type="nucleotide sequence ID" value="NZ_LNQU01000076.1"/>
</dbReference>
<dbReference type="CDD" id="cd06558">
    <property type="entry name" value="crotonase-like"/>
    <property type="match status" value="1"/>
</dbReference>
<keyword evidence="2" id="KW-1185">Reference proteome</keyword>
<dbReference type="Gene3D" id="3.90.226.10">
    <property type="entry name" value="2-enoyl-CoA Hydratase, Chain A, domain 1"/>
    <property type="match status" value="1"/>
</dbReference>
<dbReference type="AlphaFoldDB" id="A0A318JYY2"/>
<dbReference type="Gene3D" id="6.20.390.30">
    <property type="match status" value="1"/>
</dbReference>
<proteinExistence type="predicted"/>
<dbReference type="InterPro" id="IPR029045">
    <property type="entry name" value="ClpP/crotonase-like_dom_sf"/>
</dbReference>
<gene>
    <name evidence="1" type="ORF">DFR38_10139</name>
</gene>
<dbReference type="PANTHER" id="PTHR11941">
    <property type="entry name" value="ENOYL-COA HYDRATASE-RELATED"/>
    <property type="match status" value="1"/>
</dbReference>
<dbReference type="GO" id="GO:0006635">
    <property type="term" value="P:fatty acid beta-oxidation"/>
    <property type="evidence" value="ECO:0007669"/>
    <property type="project" value="TreeGrafter"/>
</dbReference>
<evidence type="ECO:0000313" key="2">
    <source>
        <dbReference type="Proteomes" id="UP000248395"/>
    </source>
</evidence>
<name>A0A318JYY2_9NEIS</name>
<dbReference type="Pfam" id="PF00378">
    <property type="entry name" value="ECH_1"/>
    <property type="match status" value="1"/>
</dbReference>
<evidence type="ECO:0000313" key="1">
    <source>
        <dbReference type="EMBL" id="PXX50984.1"/>
    </source>
</evidence>
<dbReference type="EMBL" id="QJKC01000001">
    <property type="protein sequence ID" value="PXX50984.1"/>
    <property type="molecule type" value="Genomic_DNA"/>
</dbReference>
<dbReference type="SUPFAM" id="SSF52096">
    <property type="entry name" value="ClpP/crotonase"/>
    <property type="match status" value="1"/>
</dbReference>
<organism evidence="1 2">
    <name type="scientific">Aquitalea magnusonii</name>
    <dbReference type="NCBI Taxonomy" id="332411"/>
    <lineage>
        <taxon>Bacteria</taxon>
        <taxon>Pseudomonadati</taxon>
        <taxon>Pseudomonadota</taxon>
        <taxon>Betaproteobacteria</taxon>
        <taxon>Neisseriales</taxon>
        <taxon>Chromobacteriaceae</taxon>
        <taxon>Aquitalea</taxon>
    </lineage>
</organism>
<dbReference type="PANTHER" id="PTHR11941:SF54">
    <property type="entry name" value="ENOYL-COA HYDRATASE, MITOCHONDRIAL"/>
    <property type="match status" value="1"/>
</dbReference>
<dbReference type="Proteomes" id="UP000248395">
    <property type="component" value="Unassembled WGS sequence"/>
</dbReference>
<accession>A0A318JYY2</accession>
<reference evidence="1 2" key="1">
    <citation type="submission" date="2018-05" db="EMBL/GenBank/DDBJ databases">
        <title>Genomic Encyclopedia of Type Strains, Phase IV (KMG-IV): sequencing the most valuable type-strain genomes for metagenomic binning, comparative biology and taxonomic classification.</title>
        <authorList>
            <person name="Goeker M."/>
        </authorList>
    </citation>
    <scope>NUCLEOTIDE SEQUENCE [LARGE SCALE GENOMIC DNA]</scope>
    <source>
        <strain evidence="1 2">DSM 25134</strain>
    </source>
</reference>